<dbReference type="CDD" id="cd23022">
    <property type="entry name" value="zf-HIT_DDX59"/>
    <property type="match status" value="1"/>
</dbReference>
<dbReference type="Pfam" id="PF12783">
    <property type="entry name" value="Sec7-like_HUS"/>
    <property type="match status" value="1"/>
</dbReference>
<dbReference type="PANTHER" id="PTHR10663:SF375">
    <property type="entry name" value="LD29171P"/>
    <property type="match status" value="1"/>
</dbReference>
<evidence type="ECO:0000256" key="4">
    <source>
        <dbReference type="ARBA" id="ARBA00022490"/>
    </source>
</evidence>
<dbReference type="SMART" id="SM00222">
    <property type="entry name" value="Sec7"/>
    <property type="match status" value="1"/>
</dbReference>
<dbReference type="GO" id="GO:0005085">
    <property type="term" value="F:guanyl-nucleotide exchange factor activity"/>
    <property type="evidence" value="ECO:0007669"/>
    <property type="project" value="InterPro"/>
</dbReference>
<feature type="region of interest" description="Disordered" evidence="7">
    <location>
        <begin position="1374"/>
        <end position="1398"/>
    </location>
</feature>
<dbReference type="InterPro" id="IPR016024">
    <property type="entry name" value="ARM-type_fold"/>
</dbReference>
<dbReference type="InterPro" id="IPR015403">
    <property type="entry name" value="Mon2/Sec7/BIG1-like_HDS"/>
</dbReference>
<dbReference type="Pfam" id="PF16213">
    <property type="entry name" value="DCB"/>
    <property type="match status" value="1"/>
</dbReference>
<dbReference type="GO" id="GO:0016020">
    <property type="term" value="C:membrane"/>
    <property type="evidence" value="ECO:0007669"/>
    <property type="project" value="UniProtKB-SubCell"/>
</dbReference>
<proteinExistence type="predicted"/>
<dbReference type="GO" id="GO:0032012">
    <property type="term" value="P:regulation of ARF protein signal transduction"/>
    <property type="evidence" value="ECO:0007669"/>
    <property type="project" value="InterPro"/>
</dbReference>
<sequence length="1858" mass="214997">MEPAAKDPYLQYSELLIKAFEKIQKQLPKKYKELKDLCIEATEKVKQDKEGPYNANKYFYILKMALDTKITKIIDPILYIIQKLISYEFLDGNCEDNCIYLEDQKPPARNGKLPRKLIDAIVESLCNCATDKDSHVQLQLIKTLLCVVLTFNCKVHEKSLFEIFRACYQIHITTTYAINQNTAKASLTQMINSVFERMEACSGNFGIALSKLQQRNSFIHHKTNSSTDDGDLSVKHSEKSLKLKKGISLEEEKISQELSQKTEGIPSNNQHNTSGQGSTNNNILINFSAYDQYIFQVVQNMVDDVCLFDARQDLVSNKYLSQLTTLGNSADLEEKQALEEMMQNELKSVQLRSVPLKVSKEDGTKTKKQIQVDIKNEHGIPAGKFGWCIVCRNAANLYCKDTRHPVCSFECKQKHVNLIDSMEAPKIEGFPNFHNIEEARIRFTDALTIFKSICKLCIKEIPNQNINTLLMRQKLLGLELILAVVQKPGTTFLNRKEFIDIIKDNLFESLLKYSVSNEKTIFSASLSIFYCLFLHFREHLKQEIVVFIDQIFLRILDSGNSNYHHKYLILTVFDKISQNTKHQLEIFINYDCDFKQKNIFERIIDSLSKIAQGKFQKTEHSNIITAQEEYSLRLYALQILVQNLRNINKTIEAEIAETKLAQREVTHSNKRESSVDNHSDEEEIKEDEKKSNTLDNLEKTRQVKNELLRASIKFNFKPKNGINYLISKQLIVKEPVEQQITDIVSFLKTTSTLDKTAIGEYLGEDVEINKKVLYEYINQFFFEDVPFVDAIRKMLSGFRLPGEGQKVDRIMEIFGEKYCKDNHDAFGNAECIYILAYATMMLQTSIHNPQASKEKMTLEDYIKMTKGINGGKDLDRDFLTDIYVKVEQEPFTLAEDEDAKLKILGAQANSYKIKQHLYTQEAQGIIKRSAEIIKQKSTNDQFILVNDTDPIKPMFETTWSANLAVFSVLLEESDDIKITELCIEGFTHAIKISGYYNMNTERDAFVSSLSKFTQVSAIKEIKEKNIECIRALLNLATYEGNYLKNSWFYVLDCISKIDYMHVLGTGARKDSEFFKATVKNAKNVQLQKRLEREQTMIQNSELIVQNIDLNKIDLIIQRSVNLDSEAIIDFIKNLCAISKEELNDFENPRKFSLQRLVEVADFNMGRIRFVWSKIWSALSEHFSIVGSHSNLNVALYAIDSLRQLADKFLLKDEFGHYNFQKDFLKPFETIMLHNLHTRLEIKEFIVMAVANMCRARARCIKSGWIVIINIFTLAAQDSEEHLVTESFEALKLAVKTQFGQLEDNFVELVNCLNKYTKNIYHKQSLEALELLLECAKNLSQKKEIIQNFIKLNGINFYQRDRDNMQRYPQHYGIQKQSPLKEDLKSSRSNSNNQYIAGDIDQPDESRIRHSVQKGLWFPILTNLTNLIMEKRRDIQDQAFTVLFKILNDYNQDFTLDFWKEILNQIILPLLEDIHLAVEIPNKKQNQSFSYFFSTDSEFFKETIKDLLERMNQFMIQHIDTLRQLIPDYIDKHIASVVINQFKQFILQVGKSISPNQWNSYVISLQNLFEATIPVSLIEEKERFQESQQHSDGRQQIVVKGRPSNLSESSSKQGTELPFNQDACFTKCIVQLLLINTVADTVDKFYDQLSLHNLYILLECLDKSYKFAKEFNQELGLRLKLWNEGFMADLKQLPGLTAQERESISTYLSILFKMYFNPKDGQNVESNSKKLFELCSKVLKDYCLQQSELITINNSKQEESNKNVADVEDDIENEGEEKQLSLSNLHENELERQLQNITPIVSNIILANLLKLSEDDLRKHVKEIGPLLIDLTLCNNYEIRVANKELLSRIFEYLVQKLH</sequence>
<dbReference type="InterPro" id="IPR046455">
    <property type="entry name" value="Sec7/BIG1-like_C"/>
</dbReference>
<dbReference type="CDD" id="cd00171">
    <property type="entry name" value="Sec7"/>
    <property type="match status" value="1"/>
</dbReference>
<keyword evidence="10" id="KW-1185">Reference proteome</keyword>
<reference evidence="9 10" key="1">
    <citation type="submission" date="2014-06" db="EMBL/GenBank/DDBJ databases">
        <authorList>
            <person name="Swart Estienne"/>
        </authorList>
    </citation>
    <scope>NUCLEOTIDE SEQUENCE [LARGE SCALE GENOMIC DNA]</scope>
    <source>
        <strain evidence="9 10">130c</strain>
    </source>
</reference>
<dbReference type="Gene3D" id="1.10.220.20">
    <property type="match status" value="1"/>
</dbReference>
<keyword evidence="3" id="KW-0813">Transport</keyword>
<evidence type="ECO:0000259" key="8">
    <source>
        <dbReference type="PROSITE" id="PS50190"/>
    </source>
</evidence>
<feature type="compositionally biased region" description="Basic and acidic residues" evidence="7">
    <location>
        <begin position="686"/>
        <end position="696"/>
    </location>
</feature>
<dbReference type="Gene3D" id="1.10.1000.11">
    <property type="entry name" value="Arf Nucleotide-binding Site Opener,domain 2"/>
    <property type="match status" value="1"/>
</dbReference>
<dbReference type="FunFam" id="1.10.1000.11:FF:000002">
    <property type="entry name" value="Cytohesin 1"/>
    <property type="match status" value="1"/>
</dbReference>
<dbReference type="InterPro" id="IPR000904">
    <property type="entry name" value="Sec7_dom"/>
</dbReference>
<evidence type="ECO:0000313" key="9">
    <source>
        <dbReference type="EMBL" id="CDW79746.1"/>
    </source>
</evidence>
<keyword evidence="5" id="KW-0653">Protein transport</keyword>
<dbReference type="InParanoid" id="A0A078AD18"/>
<organism evidence="9 10">
    <name type="scientific">Stylonychia lemnae</name>
    <name type="common">Ciliate</name>
    <dbReference type="NCBI Taxonomy" id="5949"/>
    <lineage>
        <taxon>Eukaryota</taxon>
        <taxon>Sar</taxon>
        <taxon>Alveolata</taxon>
        <taxon>Ciliophora</taxon>
        <taxon>Intramacronucleata</taxon>
        <taxon>Spirotrichea</taxon>
        <taxon>Stichotrichia</taxon>
        <taxon>Sporadotrichida</taxon>
        <taxon>Oxytrichidae</taxon>
        <taxon>Stylonychinae</taxon>
        <taxon>Stylonychia</taxon>
    </lineage>
</organism>
<dbReference type="InterPro" id="IPR035999">
    <property type="entry name" value="Sec7_dom_sf"/>
</dbReference>
<dbReference type="Pfam" id="PF01369">
    <property type="entry name" value="Sec7"/>
    <property type="match status" value="1"/>
</dbReference>
<feature type="domain" description="SEC7" evidence="8">
    <location>
        <begin position="696"/>
        <end position="889"/>
    </location>
</feature>
<protein>
    <submittedName>
        <fullName evidence="9">Brefeldin a-inhibited guanine nucleotide-exchange protein 1</fullName>
    </submittedName>
</protein>
<dbReference type="SUPFAM" id="SSF48371">
    <property type="entry name" value="ARM repeat"/>
    <property type="match status" value="1"/>
</dbReference>
<evidence type="ECO:0000256" key="7">
    <source>
        <dbReference type="SAM" id="MobiDB-lite"/>
    </source>
</evidence>
<gene>
    <name evidence="9" type="primary">Contig17519.g18643</name>
    <name evidence="9" type="ORF">STYLEM_8738</name>
</gene>
<dbReference type="InterPro" id="IPR023394">
    <property type="entry name" value="Sec7_C_sf"/>
</dbReference>
<dbReference type="OMA" id="EVMCAYI"/>
<dbReference type="OrthoDB" id="18431at2759"/>
<dbReference type="InterPro" id="IPR032691">
    <property type="entry name" value="Mon2/Sec7/BIG1-like_HUS"/>
</dbReference>
<dbReference type="GO" id="GO:0015031">
    <property type="term" value="P:protein transport"/>
    <property type="evidence" value="ECO:0007669"/>
    <property type="project" value="UniProtKB-KW"/>
</dbReference>
<feature type="compositionally biased region" description="Basic and acidic residues" evidence="7">
    <location>
        <begin position="666"/>
        <end position="678"/>
    </location>
</feature>
<feature type="region of interest" description="Disordered" evidence="7">
    <location>
        <begin position="666"/>
        <end position="696"/>
    </location>
</feature>
<evidence type="ECO:0000256" key="3">
    <source>
        <dbReference type="ARBA" id="ARBA00022448"/>
    </source>
</evidence>
<evidence type="ECO:0000256" key="5">
    <source>
        <dbReference type="ARBA" id="ARBA00022927"/>
    </source>
</evidence>
<dbReference type="Proteomes" id="UP000039865">
    <property type="component" value="Unassembled WGS sequence"/>
</dbReference>
<evidence type="ECO:0000313" key="10">
    <source>
        <dbReference type="Proteomes" id="UP000039865"/>
    </source>
</evidence>
<dbReference type="PANTHER" id="PTHR10663">
    <property type="entry name" value="GUANYL-NUCLEOTIDE EXCHANGE FACTOR"/>
    <property type="match status" value="1"/>
</dbReference>
<evidence type="ECO:0000256" key="6">
    <source>
        <dbReference type="ARBA" id="ARBA00023136"/>
    </source>
</evidence>
<name>A0A078AD18_STYLE</name>
<dbReference type="PROSITE" id="PS50190">
    <property type="entry name" value="SEC7"/>
    <property type="match status" value="1"/>
</dbReference>
<feature type="region of interest" description="Disordered" evidence="7">
    <location>
        <begin position="256"/>
        <end position="277"/>
    </location>
</feature>
<dbReference type="EMBL" id="CCKQ01008309">
    <property type="protein sequence ID" value="CDW79746.1"/>
    <property type="molecule type" value="Genomic_DNA"/>
</dbReference>
<dbReference type="Pfam" id="PF09324">
    <property type="entry name" value="Sec7-like_HDS"/>
    <property type="match status" value="1"/>
</dbReference>
<dbReference type="InterPro" id="IPR032629">
    <property type="entry name" value="DCB_dom"/>
</dbReference>
<accession>A0A078AD18</accession>
<comment type="subcellular location">
    <subcellularLocation>
        <location evidence="2">Cytoplasm</location>
    </subcellularLocation>
    <subcellularLocation>
        <location evidence="1">Membrane</location>
    </subcellularLocation>
</comment>
<keyword evidence="6" id="KW-0472">Membrane</keyword>
<keyword evidence="4" id="KW-0963">Cytoplasm</keyword>
<dbReference type="GO" id="GO:0005737">
    <property type="term" value="C:cytoplasm"/>
    <property type="evidence" value="ECO:0007669"/>
    <property type="project" value="UniProtKB-SubCell"/>
</dbReference>
<evidence type="ECO:0000256" key="1">
    <source>
        <dbReference type="ARBA" id="ARBA00004370"/>
    </source>
</evidence>
<dbReference type="Pfam" id="PF20252">
    <property type="entry name" value="BIG2_C"/>
    <property type="match status" value="1"/>
</dbReference>
<evidence type="ECO:0000256" key="2">
    <source>
        <dbReference type="ARBA" id="ARBA00004496"/>
    </source>
</evidence>
<dbReference type="SUPFAM" id="SSF48425">
    <property type="entry name" value="Sec7 domain"/>
    <property type="match status" value="1"/>
</dbReference>